<organism evidence="2 3">
    <name type="scientific">Candidatus Magasanikbacteria bacterium RIFCSPLOWO2_01_FULL_40_15</name>
    <dbReference type="NCBI Taxonomy" id="1798686"/>
    <lineage>
        <taxon>Bacteria</taxon>
        <taxon>Candidatus Magasanikiibacteriota</taxon>
    </lineage>
</organism>
<feature type="transmembrane region" description="Helical" evidence="1">
    <location>
        <begin position="352"/>
        <end position="376"/>
    </location>
</feature>
<keyword evidence="1" id="KW-0812">Transmembrane</keyword>
<feature type="transmembrane region" description="Helical" evidence="1">
    <location>
        <begin position="133"/>
        <end position="151"/>
    </location>
</feature>
<dbReference type="Proteomes" id="UP000177040">
    <property type="component" value="Unassembled WGS sequence"/>
</dbReference>
<feature type="transmembrane region" description="Helical" evidence="1">
    <location>
        <begin position="383"/>
        <end position="401"/>
    </location>
</feature>
<evidence type="ECO:0000256" key="1">
    <source>
        <dbReference type="SAM" id="Phobius"/>
    </source>
</evidence>
<feature type="transmembrane region" description="Helical" evidence="1">
    <location>
        <begin position="12"/>
        <end position="30"/>
    </location>
</feature>
<protein>
    <recommendedName>
        <fullName evidence="4">Glycosyltransferase RgtA/B/C/D-like domain-containing protein</fullName>
    </recommendedName>
</protein>
<evidence type="ECO:0000313" key="2">
    <source>
        <dbReference type="EMBL" id="OGH78469.1"/>
    </source>
</evidence>
<name>A0A1F6N3H8_9BACT</name>
<keyword evidence="1" id="KW-1133">Transmembrane helix</keyword>
<keyword evidence="1" id="KW-0472">Membrane</keyword>
<dbReference type="EMBL" id="MFQH01000009">
    <property type="protein sequence ID" value="OGH78469.1"/>
    <property type="molecule type" value="Genomic_DNA"/>
</dbReference>
<gene>
    <name evidence="2" type="ORF">A2983_03055</name>
</gene>
<dbReference type="AlphaFoldDB" id="A0A1F6N3H8"/>
<feature type="transmembrane region" description="Helical" evidence="1">
    <location>
        <begin position="108"/>
        <end position="126"/>
    </location>
</feature>
<evidence type="ECO:0000313" key="3">
    <source>
        <dbReference type="Proteomes" id="UP000177040"/>
    </source>
</evidence>
<feature type="transmembrane region" description="Helical" evidence="1">
    <location>
        <begin position="326"/>
        <end position="346"/>
    </location>
</feature>
<accession>A0A1F6N3H8</accession>
<comment type="caution">
    <text evidence="2">The sequence shown here is derived from an EMBL/GenBank/DDBJ whole genome shotgun (WGS) entry which is preliminary data.</text>
</comment>
<feature type="transmembrane region" description="Helical" evidence="1">
    <location>
        <begin position="180"/>
        <end position="197"/>
    </location>
</feature>
<proteinExistence type="predicted"/>
<feature type="transmembrane region" description="Helical" evidence="1">
    <location>
        <begin position="247"/>
        <end position="268"/>
    </location>
</feature>
<evidence type="ECO:0008006" key="4">
    <source>
        <dbReference type="Google" id="ProtNLM"/>
    </source>
</evidence>
<reference evidence="2 3" key="1">
    <citation type="journal article" date="2016" name="Nat. Commun.">
        <title>Thousands of microbial genomes shed light on interconnected biogeochemical processes in an aquifer system.</title>
        <authorList>
            <person name="Anantharaman K."/>
            <person name="Brown C.T."/>
            <person name="Hug L.A."/>
            <person name="Sharon I."/>
            <person name="Castelle C.J."/>
            <person name="Probst A.J."/>
            <person name="Thomas B.C."/>
            <person name="Singh A."/>
            <person name="Wilkins M.J."/>
            <person name="Karaoz U."/>
            <person name="Brodie E.L."/>
            <person name="Williams K.H."/>
            <person name="Hubbard S.S."/>
            <person name="Banfield J.F."/>
        </authorList>
    </citation>
    <scope>NUCLEOTIDE SEQUENCE [LARGE SCALE GENOMIC DNA]</scope>
</reference>
<feature type="transmembrane region" description="Helical" evidence="1">
    <location>
        <begin position="209"/>
        <end position="240"/>
    </location>
</feature>
<feature type="transmembrane region" description="Helical" evidence="1">
    <location>
        <begin position="298"/>
        <end position="314"/>
    </location>
</feature>
<sequence length="584" mass="67681">MRSHFRQHALGWLVAGLVGFICVAPQIFFITRLGSSYQGIHFFATPNEEAYLAIIHEVLDGHPLVASMPFFEYKNQLPLLPPTMAYGYVLVSIFFNISLVTTLIISKFFLPAFLFFLVYFLLVKLLEDEERNSVCLTAICGGLMVTFGFDLVDYRTLIKYFSESLVPSGFLIWTRPLNPIAGAILLFFFLINIFSFLKNRNTVIKTIVWPALALALMMASYFFSWSLALTILGVLGIWALTRQDWRFIRYASLIVLVAMVISAPYWFVVIKASMLPWYAEAAARIGLWKTHLPHVNKFLTLIFLWFIGLSFWEYRKNGLAVFKKQWWQFCLALLVAGFLVYNQQIITGREIWYYHYVFYTIPIGYVVFLTSGFFIVRPSFKKIWNSLLIFFGLSALTLGIFTQVSAYRSQFSYYESLQKYRPLFDYFNNQAPKDSVVLVNEISNFPATLIPAFTHSNIYISGERLVIAPQERFVHNYMVWLRLQGIGDKEVETYLQKHRAEVAGLLYYQLQSTLGFPDPKFEETLKKLPIEYKEFLQKDFSAELKKYRIDYILSPESFNTQLLREVPTASPVFTVSGMIIYQLP</sequence>